<evidence type="ECO:0000256" key="1">
    <source>
        <dbReference type="SAM" id="SignalP"/>
    </source>
</evidence>
<dbReference type="Gene3D" id="3.40.50.1820">
    <property type="entry name" value="alpha/beta hydrolase"/>
    <property type="match status" value="1"/>
</dbReference>
<feature type="chain" id="PRO_5047310156" description="Alpha/beta hydrolase" evidence="1">
    <location>
        <begin position="23"/>
        <end position="398"/>
    </location>
</feature>
<proteinExistence type="predicted"/>
<dbReference type="PANTHER" id="PTHR34853">
    <property type="match status" value="1"/>
</dbReference>
<sequence length="398" mass="44608">MSFILKRLFLLLPIILFYSCSTDNSTPEPISTPVAGDLISYEVKNEYAAEDLKFLASIGGFDRAVPLIKNDITTYKVTYLTSDKYGQLIEASGIVSFPETAPTKDWILLSRGTIIASNEAPSVTNLPSYEIGASLGYAIIVPDLIGFGDSEEIFQYYFIKDKSTETSINLTLAAKTLANKLEIDTSDNYFLAGYSQGGFSSLSIAEKLLESEIEQINVLGCFTGAGGYNLPLVMNEILKNEQYESPAFLALIVLSYYEYYDFDFELSDIFKSPYHNTIQELLSGKLNTPQVNNQLPKTLNTLFTNTFLTDLKNEENSNPIYQKLQTNSVSIFETHFPIYFYHSPFDEIIPYSSSENISDNFLKSNSNIFFEEIEGTSHSNAALYMLIKSLEQISMINN</sequence>
<accession>A0ABX8GWN1</accession>
<keyword evidence="3" id="KW-1185">Reference proteome</keyword>
<dbReference type="RefSeq" id="WP_144075392.1">
    <property type="nucleotide sequence ID" value="NZ_CP076128.1"/>
</dbReference>
<evidence type="ECO:0000313" key="3">
    <source>
        <dbReference type="Proteomes" id="UP000682802"/>
    </source>
</evidence>
<dbReference type="PROSITE" id="PS51257">
    <property type="entry name" value="PROKAR_LIPOPROTEIN"/>
    <property type="match status" value="1"/>
</dbReference>
<dbReference type="InterPro" id="IPR005152">
    <property type="entry name" value="Lipase_secreted"/>
</dbReference>
<dbReference type="InterPro" id="IPR029058">
    <property type="entry name" value="AB_hydrolase_fold"/>
</dbReference>
<reference evidence="2 3" key="1">
    <citation type="submission" date="2021-05" db="EMBL/GenBank/DDBJ databases">
        <title>Comparative genomic studies on the polysaccharide-degrading batcterial strains of the Flammeovirga genus.</title>
        <authorList>
            <person name="Zewei F."/>
            <person name="Zheng Z."/>
            <person name="Yu L."/>
            <person name="Ruyue G."/>
            <person name="Yanhong M."/>
            <person name="Yuanyuan C."/>
            <person name="Jingyan G."/>
            <person name="Wenjun H."/>
        </authorList>
    </citation>
    <scope>NUCLEOTIDE SEQUENCE [LARGE SCALE GENOMIC DNA]</scope>
    <source>
        <strain evidence="2 3">YS10</strain>
    </source>
</reference>
<gene>
    <name evidence="2" type="ORF">KM029_03480</name>
</gene>
<dbReference type="EMBL" id="CP076128">
    <property type="protein sequence ID" value="QWG08008.1"/>
    <property type="molecule type" value="Genomic_DNA"/>
</dbReference>
<evidence type="ECO:0008006" key="4">
    <source>
        <dbReference type="Google" id="ProtNLM"/>
    </source>
</evidence>
<feature type="signal peptide" evidence="1">
    <location>
        <begin position="1"/>
        <end position="22"/>
    </location>
</feature>
<dbReference type="Gene3D" id="1.10.260.160">
    <property type="match status" value="1"/>
</dbReference>
<keyword evidence="1" id="KW-0732">Signal</keyword>
<dbReference type="Proteomes" id="UP000682802">
    <property type="component" value="Chromosome 1"/>
</dbReference>
<protein>
    <recommendedName>
        <fullName evidence="4">Alpha/beta hydrolase</fullName>
    </recommendedName>
</protein>
<name>A0ABX8GWN1_9BACT</name>
<dbReference type="Pfam" id="PF03583">
    <property type="entry name" value="LIP"/>
    <property type="match status" value="1"/>
</dbReference>
<dbReference type="SUPFAM" id="SSF53474">
    <property type="entry name" value="alpha/beta-Hydrolases"/>
    <property type="match status" value="1"/>
</dbReference>
<dbReference type="PANTHER" id="PTHR34853:SF1">
    <property type="entry name" value="LIPASE 5"/>
    <property type="match status" value="1"/>
</dbReference>
<dbReference type="PIRSF" id="PIRSF029171">
    <property type="entry name" value="Esterase_LipA"/>
    <property type="match status" value="1"/>
</dbReference>
<organism evidence="2 3">
    <name type="scientific">Flammeovirga kamogawensis</name>
    <dbReference type="NCBI Taxonomy" id="373891"/>
    <lineage>
        <taxon>Bacteria</taxon>
        <taxon>Pseudomonadati</taxon>
        <taxon>Bacteroidota</taxon>
        <taxon>Cytophagia</taxon>
        <taxon>Cytophagales</taxon>
        <taxon>Flammeovirgaceae</taxon>
        <taxon>Flammeovirga</taxon>
    </lineage>
</organism>
<evidence type="ECO:0000313" key="2">
    <source>
        <dbReference type="EMBL" id="QWG08008.1"/>
    </source>
</evidence>